<organism evidence="2 3">
    <name type="scientific">Sulfitobacter pontiacus</name>
    <dbReference type="NCBI Taxonomy" id="60137"/>
    <lineage>
        <taxon>Bacteria</taxon>
        <taxon>Pseudomonadati</taxon>
        <taxon>Pseudomonadota</taxon>
        <taxon>Alphaproteobacteria</taxon>
        <taxon>Rhodobacterales</taxon>
        <taxon>Roseobacteraceae</taxon>
        <taxon>Sulfitobacter</taxon>
    </lineage>
</organism>
<evidence type="ECO:0000313" key="3">
    <source>
        <dbReference type="Proteomes" id="UP000830781"/>
    </source>
</evidence>
<dbReference type="EMBL" id="CP084959">
    <property type="protein sequence ID" value="UOA23062.1"/>
    <property type="molecule type" value="Genomic_DNA"/>
</dbReference>
<name>A0AAX3AAG3_9RHOB</name>
<feature type="region of interest" description="Disordered" evidence="1">
    <location>
        <begin position="54"/>
        <end position="75"/>
    </location>
</feature>
<keyword evidence="3" id="KW-1185">Reference proteome</keyword>
<dbReference type="Proteomes" id="UP000830781">
    <property type="component" value="Chromosome"/>
</dbReference>
<accession>A0AAX3AAG3</accession>
<gene>
    <name evidence="2" type="ORF">DSM110277_01474</name>
</gene>
<reference evidence="3" key="1">
    <citation type="journal article" date="2022" name="Microorganisms">
        <title>Beyond the ABCs#Discovery of Three New Plasmid Types in Rhodobacterales (RepQ, RepY, RepW).</title>
        <authorList>
            <person name="Freese H.M."/>
            <person name="Ringel V."/>
            <person name="Overmann J."/>
            <person name="Petersen J."/>
        </authorList>
    </citation>
    <scope>NUCLEOTIDE SEQUENCE [LARGE SCALE GENOMIC DNA]</scope>
    <source>
        <strain evidence="3">DSM 110277</strain>
    </source>
</reference>
<sequence length="75" mass="9116">MRDVRKEMQEIVGKRRRFGYRRIGALIERKDVIMNHKKRYPLYWDEGLSVKRRRGRERAQGIRTPMPQAVHPNAR</sequence>
<dbReference type="AlphaFoldDB" id="A0AAX3AAG3"/>
<proteinExistence type="predicted"/>
<dbReference type="PANTHER" id="PTHR47515">
    <property type="entry name" value="LOW CALCIUM RESPONSE LOCUS PROTEIN T"/>
    <property type="match status" value="1"/>
</dbReference>
<dbReference type="PANTHER" id="PTHR47515:SF1">
    <property type="entry name" value="BLR2054 PROTEIN"/>
    <property type="match status" value="1"/>
</dbReference>
<evidence type="ECO:0000313" key="2">
    <source>
        <dbReference type="EMBL" id="UOA23062.1"/>
    </source>
</evidence>
<evidence type="ECO:0008006" key="4">
    <source>
        <dbReference type="Google" id="ProtNLM"/>
    </source>
</evidence>
<evidence type="ECO:0000256" key="1">
    <source>
        <dbReference type="SAM" id="MobiDB-lite"/>
    </source>
</evidence>
<protein>
    <recommendedName>
        <fullName evidence="4">HTH-like domain-containing protein</fullName>
    </recommendedName>
</protein>